<dbReference type="GO" id="GO:0022857">
    <property type="term" value="F:transmembrane transporter activity"/>
    <property type="evidence" value="ECO:0007669"/>
    <property type="project" value="InterPro"/>
</dbReference>
<feature type="transmembrane region" description="Helical" evidence="5">
    <location>
        <begin position="393"/>
        <end position="412"/>
    </location>
</feature>
<proteinExistence type="predicted"/>
<evidence type="ECO:0000256" key="4">
    <source>
        <dbReference type="ARBA" id="ARBA00023136"/>
    </source>
</evidence>
<feature type="transmembrane region" description="Helical" evidence="5">
    <location>
        <begin position="188"/>
        <end position="214"/>
    </location>
</feature>
<feature type="transmembrane region" description="Helical" evidence="5">
    <location>
        <begin position="58"/>
        <end position="81"/>
    </location>
</feature>
<sequence>MEDTEQKGLEVEEVDLEDQNQAASILSLQPHSSTKEIEIEVFDTIDTNKRPKAFRSTFHEVIVVVILSLAPAASSLANGAYQMSMPETTSHFGISGGSMAWASGSVFLGSGSFVLLLGGLADALGRKNSMMIGYAGYAIFALIGGFMDNFIALCVMRGLQGMSVAAGTPAAAGLLGSTYRSGQRKNRVMACFSAGAPIGNCVGFTVGGICTQLISWRAIHFFMTILYGSLAVAAFFFVPRDRAIDWENSLNILKKMDITGAFLSMAGFTLLAFSLTEGDAADKGWKTPYVIALLIIGVLLIVALGVYESYIPEKPLIPMQIWKSKDFTITMLIVAMGWIEFYGVFTYFGMQYFEKVLGYSPLKTTACFLTMTIVGVAANIVVALTFHLMSGRMFMIIGTLGFLGGAIVWETLDMHRSYWLGPFWAFTLSVIGGDITYNVANMVTLSSVSRELQSSAAGVFNTVIQFAGVIGLAISSAVVGARNPYYGTPEQYDHIPELFDGFKNAYLLAIGCGSVAVFLSCFLKVGKSGAPA</sequence>
<keyword evidence="4 5" id="KW-0472">Membrane</keyword>
<feature type="transmembrane region" description="Helical" evidence="5">
    <location>
        <begin position="101"/>
        <end position="120"/>
    </location>
</feature>
<evidence type="ECO:0000256" key="1">
    <source>
        <dbReference type="ARBA" id="ARBA00004141"/>
    </source>
</evidence>
<dbReference type="GO" id="GO:0016020">
    <property type="term" value="C:membrane"/>
    <property type="evidence" value="ECO:0007669"/>
    <property type="project" value="UniProtKB-SubCell"/>
</dbReference>
<reference evidence="7" key="1">
    <citation type="submission" date="2013-12" db="EMBL/GenBank/DDBJ databases">
        <authorList>
            <person name="Genoscope - CEA"/>
        </authorList>
    </citation>
    <scope>NUCLEOTIDE SEQUENCE</scope>
    <source>
        <strain evidence="7">CBS 1993</strain>
    </source>
</reference>
<dbReference type="PROSITE" id="PS00216">
    <property type="entry name" value="SUGAR_TRANSPORT_1"/>
    <property type="match status" value="1"/>
</dbReference>
<feature type="domain" description="Major facilitator superfamily (MFS) profile" evidence="6">
    <location>
        <begin position="63"/>
        <end position="528"/>
    </location>
</feature>
<dbReference type="PANTHER" id="PTHR42718">
    <property type="entry name" value="MAJOR FACILITATOR SUPERFAMILY MULTIDRUG TRANSPORTER MFSC"/>
    <property type="match status" value="1"/>
</dbReference>
<dbReference type="InterPro" id="IPR011701">
    <property type="entry name" value="MFS"/>
</dbReference>
<accession>W6MFU1</accession>
<dbReference type="HOGENOM" id="CLU_000960_27_3_1"/>
<dbReference type="STRING" id="1382522.W6MFU1"/>
<dbReference type="SUPFAM" id="SSF103473">
    <property type="entry name" value="MFS general substrate transporter"/>
    <property type="match status" value="2"/>
</dbReference>
<gene>
    <name evidence="7" type="ORF">KUCA_T00000760001</name>
</gene>
<dbReference type="RefSeq" id="XP_022456809.1">
    <property type="nucleotide sequence ID" value="XM_022605330.1"/>
</dbReference>
<dbReference type="PROSITE" id="PS50850">
    <property type="entry name" value="MFS"/>
    <property type="match status" value="1"/>
</dbReference>
<dbReference type="InterPro" id="IPR020846">
    <property type="entry name" value="MFS_dom"/>
</dbReference>
<evidence type="ECO:0000313" key="7">
    <source>
        <dbReference type="EMBL" id="CDK24794.1"/>
    </source>
</evidence>
<feature type="transmembrane region" description="Helical" evidence="5">
    <location>
        <begin position="505"/>
        <end position="523"/>
    </location>
</feature>
<evidence type="ECO:0000256" key="2">
    <source>
        <dbReference type="ARBA" id="ARBA00022692"/>
    </source>
</evidence>
<comment type="subcellular location">
    <subcellularLocation>
        <location evidence="1">Membrane</location>
        <topology evidence="1">Multi-pass membrane protein</topology>
    </subcellularLocation>
</comment>
<feature type="transmembrane region" description="Helical" evidence="5">
    <location>
        <begin position="258"/>
        <end position="276"/>
    </location>
</feature>
<dbReference type="InterPro" id="IPR005829">
    <property type="entry name" value="Sugar_transporter_CS"/>
</dbReference>
<dbReference type="OrthoDB" id="2130629at2759"/>
<dbReference type="GeneID" id="34518197"/>
<dbReference type="Proteomes" id="UP000019384">
    <property type="component" value="Unassembled WGS sequence"/>
</dbReference>
<feature type="transmembrane region" description="Helical" evidence="5">
    <location>
        <begin position="220"/>
        <end position="238"/>
    </location>
</feature>
<protein>
    <recommendedName>
        <fullName evidence="6">Major facilitator superfamily (MFS) profile domain-containing protein</fullName>
    </recommendedName>
</protein>
<dbReference type="Gene3D" id="1.20.1250.20">
    <property type="entry name" value="MFS general substrate transporter like domains"/>
    <property type="match status" value="1"/>
</dbReference>
<dbReference type="AlphaFoldDB" id="W6MFU1"/>
<reference evidence="7" key="2">
    <citation type="submission" date="2014-02" db="EMBL/GenBank/DDBJ databases">
        <title>Complete DNA sequence of /Kuraishia capsulata/ illustrates novel genomic features among budding yeasts (/Saccharomycotina/).</title>
        <authorList>
            <person name="Morales L."/>
            <person name="Noel B."/>
            <person name="Porcel B."/>
            <person name="Marcet-Houben M."/>
            <person name="Hullo M-F."/>
            <person name="Sacerdot C."/>
            <person name="Tekaia F."/>
            <person name="Leh-Louis V."/>
            <person name="Despons L."/>
            <person name="Khanna V."/>
            <person name="Aury J-M."/>
            <person name="Barbe V."/>
            <person name="Couloux A."/>
            <person name="Labadie K."/>
            <person name="Pelletier E."/>
            <person name="Souciet J-L."/>
            <person name="Boekhout T."/>
            <person name="Gabaldon T."/>
            <person name="Wincker P."/>
            <person name="Dujon B."/>
        </authorList>
    </citation>
    <scope>NUCLEOTIDE SEQUENCE</scope>
    <source>
        <strain evidence="7">CBS 1993</strain>
    </source>
</reference>
<feature type="transmembrane region" description="Helical" evidence="5">
    <location>
        <begin position="368"/>
        <end position="386"/>
    </location>
</feature>
<feature type="transmembrane region" description="Helical" evidence="5">
    <location>
        <begin position="288"/>
        <end position="307"/>
    </location>
</feature>
<organism evidence="7 8">
    <name type="scientific">Kuraishia capsulata CBS 1993</name>
    <dbReference type="NCBI Taxonomy" id="1382522"/>
    <lineage>
        <taxon>Eukaryota</taxon>
        <taxon>Fungi</taxon>
        <taxon>Dikarya</taxon>
        <taxon>Ascomycota</taxon>
        <taxon>Saccharomycotina</taxon>
        <taxon>Pichiomycetes</taxon>
        <taxon>Pichiales</taxon>
        <taxon>Pichiaceae</taxon>
        <taxon>Kuraishia</taxon>
    </lineage>
</organism>
<evidence type="ECO:0000259" key="6">
    <source>
        <dbReference type="PROSITE" id="PS50850"/>
    </source>
</evidence>
<evidence type="ECO:0000256" key="5">
    <source>
        <dbReference type="SAM" id="Phobius"/>
    </source>
</evidence>
<name>W6MFU1_9ASCO</name>
<keyword evidence="3 5" id="KW-1133">Transmembrane helix</keyword>
<evidence type="ECO:0000256" key="3">
    <source>
        <dbReference type="ARBA" id="ARBA00022989"/>
    </source>
</evidence>
<dbReference type="InterPro" id="IPR036259">
    <property type="entry name" value="MFS_trans_sf"/>
</dbReference>
<dbReference type="PANTHER" id="PTHR42718:SF23">
    <property type="entry name" value="MAJOR FACILITATOR SUPERFAMILY (MFS) PROFILE DOMAIN-CONTAINING PROTEIN"/>
    <property type="match status" value="1"/>
</dbReference>
<keyword evidence="2 5" id="KW-0812">Transmembrane</keyword>
<feature type="transmembrane region" description="Helical" evidence="5">
    <location>
        <begin position="418"/>
        <end position="437"/>
    </location>
</feature>
<feature type="transmembrane region" description="Helical" evidence="5">
    <location>
        <begin position="132"/>
        <end position="152"/>
    </location>
</feature>
<dbReference type="Pfam" id="PF07690">
    <property type="entry name" value="MFS_1"/>
    <property type="match status" value="1"/>
</dbReference>
<keyword evidence="8" id="KW-1185">Reference proteome</keyword>
<dbReference type="EMBL" id="HG793125">
    <property type="protein sequence ID" value="CDK24794.1"/>
    <property type="molecule type" value="Genomic_DNA"/>
</dbReference>
<feature type="transmembrane region" description="Helical" evidence="5">
    <location>
        <begin position="458"/>
        <end position="479"/>
    </location>
</feature>
<feature type="transmembrane region" description="Helical" evidence="5">
    <location>
        <begin position="158"/>
        <end position="176"/>
    </location>
</feature>
<feature type="transmembrane region" description="Helical" evidence="5">
    <location>
        <begin position="327"/>
        <end position="348"/>
    </location>
</feature>
<evidence type="ECO:0000313" key="8">
    <source>
        <dbReference type="Proteomes" id="UP000019384"/>
    </source>
</evidence>
<dbReference type="Gene3D" id="1.20.1720.10">
    <property type="entry name" value="Multidrug resistance protein D"/>
    <property type="match status" value="1"/>
</dbReference>